<dbReference type="AlphaFoldDB" id="A0A6V8P8H6"/>
<keyword evidence="1" id="KW-0233">DNA recombination</keyword>
<dbReference type="SUPFAM" id="SSF56349">
    <property type="entry name" value="DNA breaking-rejoining enzymes"/>
    <property type="match status" value="1"/>
</dbReference>
<evidence type="ECO:0000256" key="1">
    <source>
        <dbReference type="ARBA" id="ARBA00023172"/>
    </source>
</evidence>
<evidence type="ECO:0000313" key="3">
    <source>
        <dbReference type="Proteomes" id="UP000591948"/>
    </source>
</evidence>
<evidence type="ECO:0000313" key="2">
    <source>
        <dbReference type="EMBL" id="GFP28617.1"/>
    </source>
</evidence>
<organism evidence="2 3">
    <name type="scientific">Candidatus Hakubella thermalkaliphila</name>
    <dbReference type="NCBI Taxonomy" id="2754717"/>
    <lineage>
        <taxon>Bacteria</taxon>
        <taxon>Bacillati</taxon>
        <taxon>Actinomycetota</taxon>
        <taxon>Actinomycetota incertae sedis</taxon>
        <taxon>Candidatus Hakubellales</taxon>
        <taxon>Candidatus Hakubellaceae</taxon>
        <taxon>Candidatus Hakubella</taxon>
    </lineage>
</organism>
<dbReference type="Proteomes" id="UP000591948">
    <property type="component" value="Unassembled WGS sequence"/>
</dbReference>
<accession>A0A6V8P8H6</accession>
<dbReference type="GO" id="GO:0015074">
    <property type="term" value="P:DNA integration"/>
    <property type="evidence" value="ECO:0007669"/>
    <property type="project" value="InterPro"/>
</dbReference>
<dbReference type="EMBL" id="BLRY01000308">
    <property type="protein sequence ID" value="GFP28617.1"/>
    <property type="molecule type" value="Genomic_DNA"/>
</dbReference>
<dbReference type="Gene3D" id="1.10.443.10">
    <property type="entry name" value="Intergrase catalytic core"/>
    <property type="match status" value="1"/>
</dbReference>
<evidence type="ECO:0008006" key="4">
    <source>
        <dbReference type="Google" id="ProtNLM"/>
    </source>
</evidence>
<name>A0A6V8P8H6_9ACTN</name>
<dbReference type="InterPro" id="IPR013762">
    <property type="entry name" value="Integrase-like_cat_sf"/>
</dbReference>
<keyword evidence="3" id="KW-1185">Reference proteome</keyword>
<gene>
    <name evidence="2" type="ORF">HKBW3S33_02031</name>
</gene>
<reference evidence="2 3" key="1">
    <citation type="journal article" date="2020" name="Front. Microbiol.">
        <title>Single-cell genomics of novel Actinobacteria with the Wood-Ljungdahl pathway discovered in a serpentinizing system.</title>
        <authorList>
            <person name="Merino N."/>
            <person name="Kawai M."/>
            <person name="Boyd E.S."/>
            <person name="Colman D.R."/>
            <person name="McGlynn S.E."/>
            <person name="Nealson K.H."/>
            <person name="Kurokawa K."/>
            <person name="Hongoh Y."/>
        </authorList>
    </citation>
    <scope>NUCLEOTIDE SEQUENCE [LARGE SCALE GENOMIC DNA]</scope>
    <source>
        <strain evidence="2 3">S33</strain>
    </source>
</reference>
<comment type="caution">
    <text evidence="2">The sequence shown here is derived from an EMBL/GenBank/DDBJ whole genome shotgun (WGS) entry which is preliminary data.</text>
</comment>
<protein>
    <recommendedName>
        <fullName evidence="4">Tyr recombinase domain-containing protein</fullName>
    </recommendedName>
</protein>
<sequence length="130" mass="14294">ASGTCSISLKSNSFSLIVSPHLLLECLYYCDSLKHGCLHNFGYPILSIGSPPPFWLGDIIARLLLGGQSPVRSLPFPSPTYLNMKLTQITPDVIQGYVSENIKFIQAQLGHASIQTTLDRYGHLLPEVHN</sequence>
<dbReference type="GO" id="GO:0006310">
    <property type="term" value="P:DNA recombination"/>
    <property type="evidence" value="ECO:0007669"/>
    <property type="project" value="UniProtKB-KW"/>
</dbReference>
<dbReference type="InterPro" id="IPR011010">
    <property type="entry name" value="DNA_brk_join_enz"/>
</dbReference>
<dbReference type="GO" id="GO:0003677">
    <property type="term" value="F:DNA binding"/>
    <property type="evidence" value="ECO:0007669"/>
    <property type="project" value="InterPro"/>
</dbReference>
<feature type="non-terminal residue" evidence="2">
    <location>
        <position position="1"/>
    </location>
</feature>
<proteinExistence type="predicted"/>